<feature type="region of interest" description="Disordered" evidence="2">
    <location>
        <begin position="278"/>
        <end position="329"/>
    </location>
</feature>
<keyword evidence="5" id="KW-1185">Reference proteome</keyword>
<protein>
    <recommendedName>
        <fullName evidence="1">non-specific serine/threonine protein kinase</fullName>
        <ecNumber evidence="1">2.7.11.1</ecNumber>
    </recommendedName>
</protein>
<dbReference type="InterPro" id="IPR008271">
    <property type="entry name" value="Ser/Thr_kinase_AS"/>
</dbReference>
<dbReference type="InterPro" id="IPR050235">
    <property type="entry name" value="CK1_Ser-Thr_kinase"/>
</dbReference>
<dbReference type="OrthoDB" id="3265205at2759"/>
<dbReference type="STRING" id="139420.A0A371DP97"/>
<dbReference type="EC" id="2.7.11.1" evidence="1"/>
<dbReference type="Pfam" id="PF00069">
    <property type="entry name" value="Pkinase"/>
    <property type="match status" value="1"/>
</dbReference>
<feature type="compositionally biased region" description="Basic and acidic residues" evidence="2">
    <location>
        <begin position="314"/>
        <end position="323"/>
    </location>
</feature>
<dbReference type="SMART" id="SM00220">
    <property type="entry name" value="S_TKc"/>
    <property type="match status" value="1"/>
</dbReference>
<reference evidence="4 5" key="1">
    <citation type="journal article" date="2018" name="Biotechnol. Biofuels">
        <title>Integrative visual omics of the white-rot fungus Polyporus brumalis exposes the biotechnological potential of its oxidative enzymes for delignifying raw plant biomass.</title>
        <authorList>
            <person name="Miyauchi S."/>
            <person name="Rancon A."/>
            <person name="Drula E."/>
            <person name="Hage H."/>
            <person name="Chaduli D."/>
            <person name="Favel A."/>
            <person name="Grisel S."/>
            <person name="Henrissat B."/>
            <person name="Herpoel-Gimbert I."/>
            <person name="Ruiz-Duenas F.J."/>
            <person name="Chevret D."/>
            <person name="Hainaut M."/>
            <person name="Lin J."/>
            <person name="Wang M."/>
            <person name="Pangilinan J."/>
            <person name="Lipzen A."/>
            <person name="Lesage-Meessen L."/>
            <person name="Navarro D."/>
            <person name="Riley R."/>
            <person name="Grigoriev I.V."/>
            <person name="Zhou S."/>
            <person name="Raouche S."/>
            <person name="Rosso M.N."/>
        </authorList>
    </citation>
    <scope>NUCLEOTIDE SEQUENCE [LARGE SCALE GENOMIC DNA]</scope>
    <source>
        <strain evidence="4 5">BRFM 1820</strain>
    </source>
</reference>
<dbReference type="EMBL" id="KZ857385">
    <property type="protein sequence ID" value="RDX54367.1"/>
    <property type="molecule type" value="Genomic_DNA"/>
</dbReference>
<dbReference type="AlphaFoldDB" id="A0A371DP97"/>
<evidence type="ECO:0000256" key="2">
    <source>
        <dbReference type="SAM" id="MobiDB-lite"/>
    </source>
</evidence>
<sequence length="443" mass="49701">MRLQFLPELPTEGGYVNALEARVYHAFITDVPGKVVAVKQATVADNVEHPRLLHEGAALALLRGHPSIPLAYAWGRSQYYEYLAIELLSVNLADSAIKLTMRNLVALAIQMLDVIEHVHSHGIVHCDVKTPNFMLGKQDPGRLRLIDFGLCRPYRNPVTLSHLPDVGTPRSIGTDAFASLHVHHRHSPSRRDDMESLSYTLLALLLGDLPWAPGWSYLGRTRLYESKKAWSGTQLVDRPSVFGEFVDYTRALGYTDAPDYAYWKCRFRELCPDLPAQPYYDPEDTTESLPKRTPSGSHGHSRHAQPAPEDEDEPSKPHEERAGIHLSKIVRLGKDEDEPHYRLTDSAGVELPKSAPWKYIDTDFISCSDWPVTFSLDDDELLGNEQEIVCAHLDILEELPSGQEQHVEDCCPPEIMHRAPRTHCSEVRKAFVPSVDTSAPAGM</sequence>
<dbReference type="PROSITE" id="PS00108">
    <property type="entry name" value="PROTEIN_KINASE_ST"/>
    <property type="match status" value="1"/>
</dbReference>
<dbReference type="GO" id="GO:0004674">
    <property type="term" value="F:protein serine/threonine kinase activity"/>
    <property type="evidence" value="ECO:0007669"/>
    <property type="project" value="UniProtKB-EC"/>
</dbReference>
<evidence type="ECO:0000256" key="1">
    <source>
        <dbReference type="ARBA" id="ARBA00012513"/>
    </source>
</evidence>
<evidence type="ECO:0000313" key="5">
    <source>
        <dbReference type="Proteomes" id="UP000256964"/>
    </source>
</evidence>
<dbReference type="GO" id="GO:0005524">
    <property type="term" value="F:ATP binding"/>
    <property type="evidence" value="ECO:0007669"/>
    <property type="project" value="InterPro"/>
</dbReference>
<dbReference type="Gene3D" id="1.10.510.10">
    <property type="entry name" value="Transferase(Phosphotransferase) domain 1"/>
    <property type="match status" value="1"/>
</dbReference>
<dbReference type="InterPro" id="IPR011009">
    <property type="entry name" value="Kinase-like_dom_sf"/>
</dbReference>
<organism evidence="4 5">
    <name type="scientific">Lentinus brumalis</name>
    <dbReference type="NCBI Taxonomy" id="2498619"/>
    <lineage>
        <taxon>Eukaryota</taxon>
        <taxon>Fungi</taxon>
        <taxon>Dikarya</taxon>
        <taxon>Basidiomycota</taxon>
        <taxon>Agaricomycotina</taxon>
        <taxon>Agaricomycetes</taxon>
        <taxon>Polyporales</taxon>
        <taxon>Polyporaceae</taxon>
        <taxon>Lentinus</taxon>
    </lineage>
</organism>
<gene>
    <name evidence="4" type="ORF">OH76DRAFT_1479350</name>
</gene>
<dbReference type="InterPro" id="IPR000719">
    <property type="entry name" value="Prot_kinase_dom"/>
</dbReference>
<name>A0A371DP97_9APHY</name>
<accession>A0A371DP97</accession>
<evidence type="ECO:0000259" key="3">
    <source>
        <dbReference type="PROSITE" id="PS50011"/>
    </source>
</evidence>
<dbReference type="Proteomes" id="UP000256964">
    <property type="component" value="Unassembled WGS sequence"/>
</dbReference>
<evidence type="ECO:0000313" key="4">
    <source>
        <dbReference type="EMBL" id="RDX54367.1"/>
    </source>
</evidence>
<dbReference type="SUPFAM" id="SSF56112">
    <property type="entry name" value="Protein kinase-like (PK-like)"/>
    <property type="match status" value="1"/>
</dbReference>
<feature type="domain" description="Protein kinase" evidence="3">
    <location>
        <begin position="4"/>
        <end position="280"/>
    </location>
</feature>
<dbReference type="PROSITE" id="PS50011">
    <property type="entry name" value="PROTEIN_KINASE_DOM"/>
    <property type="match status" value="1"/>
</dbReference>
<dbReference type="PANTHER" id="PTHR11909">
    <property type="entry name" value="CASEIN KINASE-RELATED"/>
    <property type="match status" value="1"/>
</dbReference>
<proteinExistence type="predicted"/>